<dbReference type="InterPro" id="IPR051339">
    <property type="entry name" value="DnaJ_subfamily_B"/>
</dbReference>
<dbReference type="AlphaFoldDB" id="A0A6C0AY24"/>
<dbReference type="EMBL" id="MN738808">
    <property type="protein sequence ID" value="QHS84416.1"/>
    <property type="molecule type" value="Genomic_DNA"/>
</dbReference>
<dbReference type="PANTHER" id="PTHR24078">
    <property type="entry name" value="DNAJ HOMOLOG SUBFAMILY C MEMBER"/>
    <property type="match status" value="1"/>
</dbReference>
<evidence type="ECO:0000256" key="2">
    <source>
        <dbReference type="ARBA" id="ARBA00022737"/>
    </source>
</evidence>
<dbReference type="InterPro" id="IPR002939">
    <property type="entry name" value="DnaJ_C"/>
</dbReference>
<dbReference type="GO" id="GO:0005829">
    <property type="term" value="C:cytosol"/>
    <property type="evidence" value="ECO:0007669"/>
    <property type="project" value="TreeGrafter"/>
</dbReference>
<keyword evidence="3" id="KW-0863">Zinc-finger</keyword>
<dbReference type="GO" id="GO:0051082">
    <property type="term" value="F:unfolded protein binding"/>
    <property type="evidence" value="ECO:0007669"/>
    <property type="project" value="InterPro"/>
</dbReference>
<reference evidence="7" key="1">
    <citation type="journal article" date="2020" name="Nature">
        <title>Giant virus diversity and host interactions through global metagenomics.</title>
        <authorList>
            <person name="Schulz F."/>
            <person name="Roux S."/>
            <person name="Paez-Espino D."/>
            <person name="Jungbluth S."/>
            <person name="Walsh D.A."/>
            <person name="Denef V.J."/>
            <person name="McMahon K.D."/>
            <person name="Konstantinidis K.T."/>
            <person name="Eloe-Fadrosh E.A."/>
            <person name="Kyrpides N.C."/>
            <person name="Woyke T."/>
        </authorList>
    </citation>
    <scope>NUCLEOTIDE SEQUENCE</scope>
    <source>
        <strain evidence="7">GVMAG-S-ERX556022-25</strain>
    </source>
</reference>
<evidence type="ECO:0000256" key="3">
    <source>
        <dbReference type="ARBA" id="ARBA00022771"/>
    </source>
</evidence>
<dbReference type="GO" id="GO:0051087">
    <property type="term" value="F:protein-folding chaperone binding"/>
    <property type="evidence" value="ECO:0007669"/>
    <property type="project" value="TreeGrafter"/>
</dbReference>
<evidence type="ECO:0000256" key="1">
    <source>
        <dbReference type="ARBA" id="ARBA00022723"/>
    </source>
</evidence>
<name>A0A6C0AY24_9ZZZZ</name>
<keyword evidence="2" id="KW-0677">Repeat</keyword>
<dbReference type="PANTHER" id="PTHR24078:SF553">
    <property type="entry name" value="DNAJ HOMOLOG SUBFAMILY B MEMBER 5"/>
    <property type="match status" value="1"/>
</dbReference>
<protein>
    <recommendedName>
        <fullName evidence="6">J domain-containing protein</fullName>
    </recommendedName>
</protein>
<feature type="domain" description="J" evidence="6">
    <location>
        <begin position="7"/>
        <end position="72"/>
    </location>
</feature>
<dbReference type="Pfam" id="PF01556">
    <property type="entry name" value="DnaJ_C"/>
    <property type="match status" value="1"/>
</dbReference>
<sequence>MKNREDNHYTILGIDNNASSDDIKKAYRKLSLQYHPDRNGGDKIKSETYKKITEAYKVLSDENERKKYDFKSNPMLSGINIDPSIFMSMFLNPNEGNNILEELEKFTFTNLPFPGIPLDRMPNTHMPFNNINSINKGFSQYQYGSKPTTIFKNIKITLLQAYNGCKIPITLTRWIVENDTKIEQTETIYINIPKGVDNDEIITIINKGNRISDTNKGDIEIKVSIKKHDYFERNGIDLIFKKSITLKESLCGFTFDLTYIDGKEFKINNKAGNVIPPDFRKIIPKMGMQREDDFGNLIIIFDVVYPKHFTEKQLEALEKIM</sequence>
<evidence type="ECO:0000256" key="4">
    <source>
        <dbReference type="ARBA" id="ARBA00022833"/>
    </source>
</evidence>
<dbReference type="SUPFAM" id="SSF49493">
    <property type="entry name" value="HSP40/DnaJ peptide-binding domain"/>
    <property type="match status" value="2"/>
</dbReference>
<dbReference type="InterPro" id="IPR001623">
    <property type="entry name" value="DnaJ_domain"/>
</dbReference>
<evidence type="ECO:0000256" key="5">
    <source>
        <dbReference type="ARBA" id="ARBA00023186"/>
    </source>
</evidence>
<evidence type="ECO:0000313" key="7">
    <source>
        <dbReference type="EMBL" id="QHS84416.1"/>
    </source>
</evidence>
<dbReference type="FunFam" id="2.60.260.20:FF:000003">
    <property type="entry name" value="DnaJ subfamily A member 2"/>
    <property type="match status" value="1"/>
</dbReference>
<keyword evidence="4" id="KW-0862">Zinc</keyword>
<dbReference type="PRINTS" id="PR00625">
    <property type="entry name" value="JDOMAIN"/>
</dbReference>
<evidence type="ECO:0000259" key="6">
    <source>
        <dbReference type="PROSITE" id="PS50076"/>
    </source>
</evidence>
<dbReference type="GO" id="GO:0008270">
    <property type="term" value="F:zinc ion binding"/>
    <property type="evidence" value="ECO:0007669"/>
    <property type="project" value="UniProtKB-KW"/>
</dbReference>
<keyword evidence="1" id="KW-0479">Metal-binding</keyword>
<accession>A0A6C0AY24</accession>
<dbReference type="InterPro" id="IPR008971">
    <property type="entry name" value="HSP40/DnaJ_pept-bd"/>
</dbReference>
<proteinExistence type="predicted"/>
<dbReference type="GO" id="GO:0006457">
    <property type="term" value="P:protein folding"/>
    <property type="evidence" value="ECO:0007669"/>
    <property type="project" value="InterPro"/>
</dbReference>
<dbReference type="SUPFAM" id="SSF46565">
    <property type="entry name" value="Chaperone J-domain"/>
    <property type="match status" value="1"/>
</dbReference>
<organism evidence="7">
    <name type="scientific">viral metagenome</name>
    <dbReference type="NCBI Taxonomy" id="1070528"/>
    <lineage>
        <taxon>unclassified sequences</taxon>
        <taxon>metagenomes</taxon>
        <taxon>organismal metagenomes</taxon>
    </lineage>
</organism>
<dbReference type="SMART" id="SM00271">
    <property type="entry name" value="DnaJ"/>
    <property type="match status" value="1"/>
</dbReference>
<dbReference type="Gene3D" id="1.10.287.110">
    <property type="entry name" value="DnaJ domain"/>
    <property type="match status" value="1"/>
</dbReference>
<dbReference type="InterPro" id="IPR036869">
    <property type="entry name" value="J_dom_sf"/>
</dbReference>
<dbReference type="Gene3D" id="2.60.260.20">
    <property type="entry name" value="Urease metallochaperone UreE, N-terminal domain"/>
    <property type="match status" value="2"/>
</dbReference>
<dbReference type="CDD" id="cd10747">
    <property type="entry name" value="DnaJ_C"/>
    <property type="match status" value="1"/>
</dbReference>
<dbReference type="Pfam" id="PF00226">
    <property type="entry name" value="DnaJ"/>
    <property type="match status" value="1"/>
</dbReference>
<dbReference type="PROSITE" id="PS50076">
    <property type="entry name" value="DNAJ_2"/>
    <property type="match status" value="1"/>
</dbReference>
<dbReference type="CDD" id="cd06257">
    <property type="entry name" value="DnaJ"/>
    <property type="match status" value="1"/>
</dbReference>
<keyword evidence="5" id="KW-0143">Chaperone</keyword>